<evidence type="ECO:0000313" key="3">
    <source>
        <dbReference type="EMBL" id="SPD24457.1"/>
    </source>
</evidence>
<feature type="domain" description="RNase H type-1" evidence="2">
    <location>
        <begin position="131"/>
        <end position="253"/>
    </location>
</feature>
<reference evidence="3" key="1">
    <citation type="submission" date="2018-02" db="EMBL/GenBank/DDBJ databases">
        <authorList>
            <person name="Cohen D.B."/>
            <person name="Kent A.D."/>
        </authorList>
    </citation>
    <scope>NUCLEOTIDE SEQUENCE</scope>
</reference>
<keyword evidence="1" id="KW-0812">Transmembrane</keyword>
<dbReference type="CDD" id="cd06222">
    <property type="entry name" value="RNase_H_like"/>
    <property type="match status" value="1"/>
</dbReference>
<dbReference type="EMBL" id="OIVN01005901">
    <property type="protein sequence ID" value="SPD24457.1"/>
    <property type="molecule type" value="Genomic_DNA"/>
</dbReference>
<dbReference type="InterPro" id="IPR002156">
    <property type="entry name" value="RNaseH_domain"/>
</dbReference>
<gene>
    <name evidence="3" type="ORF">FSB_LOCUS52339</name>
</gene>
<dbReference type="SUPFAM" id="SSF53098">
    <property type="entry name" value="Ribonuclease H-like"/>
    <property type="match status" value="1"/>
</dbReference>
<dbReference type="PANTHER" id="PTHR47723">
    <property type="entry name" value="OS05G0353850 PROTEIN"/>
    <property type="match status" value="1"/>
</dbReference>
<dbReference type="AlphaFoldDB" id="A0A2N9IF59"/>
<dbReference type="PANTHER" id="PTHR47723:SF19">
    <property type="entry name" value="POLYNUCLEOTIDYL TRANSFERASE, RIBONUCLEASE H-LIKE SUPERFAMILY PROTEIN"/>
    <property type="match status" value="1"/>
</dbReference>
<sequence>MEDKLIWNWEKNGKYYVRSAYRLLCVGVIALPIQVALIWGLESNSGQVCGEDAMHALWTYPKLVPTWVPNDLARKLARRRHLSLLDVLSDLFVLGNEDSIAEFAFMLCFMLSTKFLNAQWKPSSHYSFKINFDAALYRSQQITRVGVIIQDGRGLPIAALCKQFQCLYTIDDAEAIAAREAVTFAREIGILDAEVEGDSLTICNALKNWDSVFVSIGDIIDEAHLLAGAFQQISFSHVKRDGNCTIHMLARRALDLQEDFLVWRIF</sequence>
<dbReference type="GO" id="GO:0004523">
    <property type="term" value="F:RNA-DNA hybrid ribonuclease activity"/>
    <property type="evidence" value="ECO:0007669"/>
    <property type="project" value="InterPro"/>
</dbReference>
<dbReference type="InterPro" id="IPR044730">
    <property type="entry name" value="RNase_H-like_dom_plant"/>
</dbReference>
<dbReference type="Pfam" id="PF13456">
    <property type="entry name" value="RVT_3"/>
    <property type="match status" value="1"/>
</dbReference>
<evidence type="ECO:0000256" key="1">
    <source>
        <dbReference type="SAM" id="Phobius"/>
    </source>
</evidence>
<organism evidence="3">
    <name type="scientific">Fagus sylvatica</name>
    <name type="common">Beechnut</name>
    <dbReference type="NCBI Taxonomy" id="28930"/>
    <lineage>
        <taxon>Eukaryota</taxon>
        <taxon>Viridiplantae</taxon>
        <taxon>Streptophyta</taxon>
        <taxon>Embryophyta</taxon>
        <taxon>Tracheophyta</taxon>
        <taxon>Spermatophyta</taxon>
        <taxon>Magnoliopsida</taxon>
        <taxon>eudicotyledons</taxon>
        <taxon>Gunneridae</taxon>
        <taxon>Pentapetalae</taxon>
        <taxon>rosids</taxon>
        <taxon>fabids</taxon>
        <taxon>Fagales</taxon>
        <taxon>Fagaceae</taxon>
        <taxon>Fagus</taxon>
    </lineage>
</organism>
<dbReference type="Gene3D" id="3.30.420.10">
    <property type="entry name" value="Ribonuclease H-like superfamily/Ribonuclease H"/>
    <property type="match status" value="1"/>
</dbReference>
<dbReference type="InterPro" id="IPR012337">
    <property type="entry name" value="RNaseH-like_sf"/>
</dbReference>
<dbReference type="GO" id="GO:0003676">
    <property type="term" value="F:nucleic acid binding"/>
    <property type="evidence" value="ECO:0007669"/>
    <property type="project" value="InterPro"/>
</dbReference>
<evidence type="ECO:0000259" key="2">
    <source>
        <dbReference type="Pfam" id="PF13456"/>
    </source>
</evidence>
<keyword evidence="1" id="KW-1133">Transmembrane helix</keyword>
<proteinExistence type="predicted"/>
<protein>
    <recommendedName>
        <fullName evidence="2">RNase H type-1 domain-containing protein</fullName>
    </recommendedName>
</protein>
<feature type="transmembrane region" description="Helical" evidence="1">
    <location>
        <begin position="21"/>
        <end position="41"/>
    </location>
</feature>
<keyword evidence="1" id="KW-0472">Membrane</keyword>
<accession>A0A2N9IF59</accession>
<dbReference type="InterPro" id="IPR036397">
    <property type="entry name" value="RNaseH_sf"/>
</dbReference>
<name>A0A2N9IF59_FAGSY</name>
<dbReference type="InterPro" id="IPR053151">
    <property type="entry name" value="RNase_H-like"/>
</dbReference>